<proteinExistence type="predicted"/>
<dbReference type="PANTHER" id="PTHR39158:SF1">
    <property type="entry name" value="DNAJ HOMOLOG SUBFAMILY C MEMBER 28"/>
    <property type="match status" value="1"/>
</dbReference>
<evidence type="ECO:0000259" key="1">
    <source>
        <dbReference type="Pfam" id="PF09350"/>
    </source>
</evidence>
<name>A0A845LD77_HELGE</name>
<dbReference type="AlphaFoldDB" id="A0A845LD77"/>
<feature type="domain" description="DnaJ homologue subfamily C member 28 conserved" evidence="1">
    <location>
        <begin position="7"/>
        <end position="73"/>
    </location>
</feature>
<dbReference type="Pfam" id="PF09350">
    <property type="entry name" value="DJC28_CD"/>
    <property type="match status" value="1"/>
</dbReference>
<dbReference type="InterPro" id="IPR052573">
    <property type="entry name" value="DnaJ_C_subfamily_28"/>
</dbReference>
<dbReference type="RefSeq" id="WP_161260100.1">
    <property type="nucleotide sequence ID" value="NZ_JAFBDC010000001.1"/>
</dbReference>
<protein>
    <submittedName>
        <fullName evidence="2">DUF1992 domain-containing protein</fullName>
    </submittedName>
</protein>
<dbReference type="OrthoDB" id="9798476at2"/>
<accession>A0A845LD77</accession>
<reference evidence="2 3" key="1">
    <citation type="submission" date="2020-01" db="EMBL/GenBank/DDBJ databases">
        <title>Whole genome sequence of Heliobacterium gestii DSM 11169.</title>
        <authorList>
            <person name="Kyndt J.A."/>
            <person name="Meyer T.E."/>
        </authorList>
    </citation>
    <scope>NUCLEOTIDE SEQUENCE [LARGE SCALE GENOMIC DNA]</scope>
    <source>
        <strain evidence="2 3">DSM 11169</strain>
    </source>
</reference>
<evidence type="ECO:0000313" key="2">
    <source>
        <dbReference type="EMBL" id="MZP41513.1"/>
    </source>
</evidence>
<keyword evidence="3" id="KW-1185">Reference proteome</keyword>
<dbReference type="Proteomes" id="UP000471031">
    <property type="component" value="Unassembled WGS sequence"/>
</dbReference>
<evidence type="ECO:0000313" key="3">
    <source>
        <dbReference type="Proteomes" id="UP000471031"/>
    </source>
</evidence>
<organism evidence="2 3">
    <name type="scientific">Heliomicrobium gestii</name>
    <name type="common">Heliobacterium gestii</name>
    <dbReference type="NCBI Taxonomy" id="2699"/>
    <lineage>
        <taxon>Bacteria</taxon>
        <taxon>Bacillati</taxon>
        <taxon>Bacillota</taxon>
        <taxon>Clostridia</taxon>
        <taxon>Eubacteriales</taxon>
        <taxon>Heliobacteriaceae</taxon>
        <taxon>Heliomicrobium</taxon>
    </lineage>
</organism>
<gene>
    <name evidence="2" type="ORF">GTO89_00505</name>
</gene>
<comment type="caution">
    <text evidence="2">The sequence shown here is derived from an EMBL/GenBank/DDBJ whole genome shotgun (WGS) entry which is preliminary data.</text>
</comment>
<dbReference type="PANTHER" id="PTHR39158">
    <property type="entry name" value="OS08G0560600 PROTEIN"/>
    <property type="match status" value="1"/>
</dbReference>
<dbReference type="EMBL" id="WXEX01000001">
    <property type="protein sequence ID" value="MZP41513.1"/>
    <property type="molecule type" value="Genomic_DNA"/>
</dbReference>
<dbReference type="InterPro" id="IPR018961">
    <property type="entry name" value="DnaJ_homolog_subfam-C_membr-28"/>
</dbReference>
<sequence>MDFVTMMAEEKIREAIQRGELDDLPGKGKPLVMEDLSGIPEDLRAGYMILKNAGILPEELQAQKDMVTLKSLIECCHDEEQRQALKKEYNEKTLRFSLLMEKRKQTHSGPYQFYQDKMLDRFR</sequence>